<keyword evidence="5 11" id="KW-0479">Metal-binding</keyword>
<keyword evidence="10" id="KW-0456">Lyase</keyword>
<feature type="domain" description="EndoU" evidence="13">
    <location>
        <begin position="33"/>
        <end position="328"/>
    </location>
</feature>
<evidence type="ECO:0000256" key="2">
    <source>
        <dbReference type="ARBA" id="ARBA00010168"/>
    </source>
</evidence>
<evidence type="ECO:0000256" key="6">
    <source>
        <dbReference type="ARBA" id="ARBA00022759"/>
    </source>
</evidence>
<keyword evidence="7 11" id="KW-0378">Hydrolase</keyword>
<dbReference type="InterPro" id="IPR039787">
    <property type="entry name" value="ENDOU"/>
</dbReference>
<dbReference type="Proteomes" id="UP000887565">
    <property type="component" value="Unplaced"/>
</dbReference>
<evidence type="ECO:0000256" key="7">
    <source>
        <dbReference type="ARBA" id="ARBA00022801"/>
    </source>
</evidence>
<dbReference type="GO" id="GO:0004521">
    <property type="term" value="F:RNA endonuclease activity"/>
    <property type="evidence" value="ECO:0007669"/>
    <property type="project" value="UniProtKB-UniRule"/>
</dbReference>
<dbReference type="AlphaFoldDB" id="A0A915JL76"/>
<keyword evidence="11" id="KW-0732">Signal</keyword>
<feature type="region of interest" description="Disordered" evidence="12">
    <location>
        <begin position="252"/>
        <end position="282"/>
    </location>
</feature>
<evidence type="ECO:0000313" key="15">
    <source>
        <dbReference type="WBParaSite" id="nRc.2.0.1.t26944-RA"/>
    </source>
</evidence>
<evidence type="ECO:0000256" key="4">
    <source>
        <dbReference type="ARBA" id="ARBA00022722"/>
    </source>
</evidence>
<protein>
    <submittedName>
        <fullName evidence="15">Endoribonuclease</fullName>
    </submittedName>
</protein>
<dbReference type="GO" id="GO:0016829">
    <property type="term" value="F:lyase activity"/>
    <property type="evidence" value="ECO:0007669"/>
    <property type="project" value="UniProtKB-KW"/>
</dbReference>
<dbReference type="GO" id="GO:0046872">
    <property type="term" value="F:metal ion binding"/>
    <property type="evidence" value="ECO:0007669"/>
    <property type="project" value="UniProtKB-UniRule"/>
</dbReference>
<sequence>MSLFSYFPSAVILTFLSVQFNLTAQFKKQGKISADELQDVVTILWYADADRRNLTLNYQAKLDRDNVDKSDDKLFPVDTLTKFNHKSTIQKLLKIYELYDNQVGDLDQNLLRSRTEEFLNEIMATKELTILQQKLKQYGVRSAGTLDGFKNLIDEIWFKRYKRKKAGKLGSSAFQHVFVGEVDHRKETVSGMHNWIRFFVLEQKNLIDYAGFVNGGSQIATSAIFNTSLLYSISDQIRYRRIFAIKDTQRPSNTVSKEIGNPSDLCSKSNKRPSRSINDGENPIATIYPEVGKVADKCNFKKIPRLEDISTSKGNFSAVNLDKTSDTI</sequence>
<dbReference type="WBParaSite" id="nRc.2.0.1.t26944-RA">
    <property type="protein sequence ID" value="nRc.2.0.1.t26944-RA"/>
    <property type="gene ID" value="nRc.2.0.1.g26944"/>
</dbReference>
<dbReference type="CDD" id="cd21159">
    <property type="entry name" value="XendoU"/>
    <property type="match status" value="1"/>
</dbReference>
<evidence type="ECO:0000256" key="5">
    <source>
        <dbReference type="ARBA" id="ARBA00022723"/>
    </source>
</evidence>
<comment type="subunit">
    <text evidence="3 11">Monomer.</text>
</comment>
<dbReference type="PANTHER" id="PTHR12439">
    <property type="entry name" value="PLACENTAL PROTEIN 11-RELATED"/>
    <property type="match status" value="1"/>
</dbReference>
<evidence type="ECO:0000259" key="13">
    <source>
        <dbReference type="PROSITE" id="PS51959"/>
    </source>
</evidence>
<evidence type="ECO:0000256" key="3">
    <source>
        <dbReference type="ARBA" id="ARBA00011245"/>
    </source>
</evidence>
<comment type="cofactor">
    <cofactor evidence="1 11">
        <name>Mn(2+)</name>
        <dbReference type="ChEBI" id="CHEBI:29035"/>
    </cofactor>
</comment>
<evidence type="ECO:0000256" key="9">
    <source>
        <dbReference type="ARBA" id="ARBA00023211"/>
    </source>
</evidence>
<organism evidence="14 15">
    <name type="scientific">Romanomermis culicivorax</name>
    <name type="common">Nematode worm</name>
    <dbReference type="NCBI Taxonomy" id="13658"/>
    <lineage>
        <taxon>Eukaryota</taxon>
        <taxon>Metazoa</taxon>
        <taxon>Ecdysozoa</taxon>
        <taxon>Nematoda</taxon>
        <taxon>Enoplea</taxon>
        <taxon>Dorylaimia</taxon>
        <taxon>Mermithida</taxon>
        <taxon>Mermithoidea</taxon>
        <taxon>Mermithidae</taxon>
        <taxon>Romanomermis</taxon>
    </lineage>
</organism>
<dbReference type="Pfam" id="PF09412">
    <property type="entry name" value="XendoU"/>
    <property type="match status" value="1"/>
</dbReference>
<feature type="chain" id="PRO_5038155013" evidence="11">
    <location>
        <begin position="24"/>
        <end position="328"/>
    </location>
</feature>
<dbReference type="InterPro" id="IPR018998">
    <property type="entry name" value="EndoU_C"/>
</dbReference>
<dbReference type="PANTHER" id="PTHR12439:SF11">
    <property type="entry name" value="URIDYLATE-SPECIFIC ENDORIBONUCLEASE"/>
    <property type="match status" value="1"/>
</dbReference>
<keyword evidence="4 11" id="KW-0540">Nuclease</keyword>
<evidence type="ECO:0000256" key="11">
    <source>
        <dbReference type="RuleBase" id="RU367085"/>
    </source>
</evidence>
<proteinExistence type="inferred from homology"/>
<comment type="similarity">
    <text evidence="2 11">Belongs to the ENDOU family.</text>
</comment>
<reference evidence="15" key="1">
    <citation type="submission" date="2022-11" db="UniProtKB">
        <authorList>
            <consortium name="WormBaseParasite"/>
        </authorList>
    </citation>
    <scope>IDENTIFICATION</scope>
</reference>
<keyword evidence="9 11" id="KW-0464">Manganese</keyword>
<accession>A0A915JL76</accession>
<evidence type="ECO:0000313" key="14">
    <source>
        <dbReference type="Proteomes" id="UP000887565"/>
    </source>
</evidence>
<evidence type="ECO:0000256" key="1">
    <source>
        <dbReference type="ARBA" id="ARBA00001936"/>
    </source>
</evidence>
<evidence type="ECO:0000256" key="10">
    <source>
        <dbReference type="ARBA" id="ARBA00023239"/>
    </source>
</evidence>
<feature type="signal peptide" evidence="11">
    <location>
        <begin position="1"/>
        <end position="23"/>
    </location>
</feature>
<keyword evidence="6 11" id="KW-0255">Endonuclease</keyword>
<keyword evidence="8 11" id="KW-0694">RNA-binding</keyword>
<evidence type="ECO:0000256" key="8">
    <source>
        <dbReference type="ARBA" id="ARBA00022884"/>
    </source>
</evidence>
<keyword evidence="14" id="KW-1185">Reference proteome</keyword>
<evidence type="ECO:0000256" key="12">
    <source>
        <dbReference type="SAM" id="MobiDB-lite"/>
    </source>
</evidence>
<dbReference type="PROSITE" id="PS51959">
    <property type="entry name" value="ENDOU"/>
    <property type="match status" value="1"/>
</dbReference>
<dbReference type="SUPFAM" id="SSF142877">
    <property type="entry name" value="EndoU-like"/>
    <property type="match status" value="1"/>
</dbReference>
<dbReference type="GO" id="GO:0016787">
    <property type="term" value="F:hydrolase activity"/>
    <property type="evidence" value="ECO:0007669"/>
    <property type="project" value="UniProtKB-KW"/>
</dbReference>
<name>A0A915JL76_ROMCU</name>
<dbReference type="GO" id="GO:0003723">
    <property type="term" value="F:RNA binding"/>
    <property type="evidence" value="ECO:0007669"/>
    <property type="project" value="UniProtKB-UniRule"/>
</dbReference>
<dbReference type="InterPro" id="IPR037227">
    <property type="entry name" value="EndoU-like"/>
</dbReference>